<comment type="caution">
    <text evidence="1">The sequence shown here is derived from an EMBL/GenBank/DDBJ whole genome shotgun (WGS) entry which is preliminary data.</text>
</comment>
<evidence type="ECO:0000313" key="2">
    <source>
        <dbReference type="Proteomes" id="UP000736335"/>
    </source>
</evidence>
<dbReference type="EMBL" id="WIUZ02000030">
    <property type="protein sequence ID" value="KAF9777647.1"/>
    <property type="molecule type" value="Genomic_DNA"/>
</dbReference>
<proteinExistence type="predicted"/>
<sequence length="109" mass="12349">MSVLVVIKGVTLLSSRGVTILEFCRILVRWVLHLTLCLPTYGASHARPKGRALYPHGPLYPGYSRCVQGRAVAQTLFWEKPQIPPFEKPSQKIPLPNRSLRYPLTLHVF</sequence>
<reference evidence="1" key="2">
    <citation type="submission" date="2020-11" db="EMBL/GenBank/DDBJ databases">
        <authorList>
            <consortium name="DOE Joint Genome Institute"/>
            <person name="Kuo A."/>
            <person name="Miyauchi S."/>
            <person name="Kiss E."/>
            <person name="Drula E."/>
            <person name="Kohler A."/>
            <person name="Sanchez-Garcia M."/>
            <person name="Andreopoulos B."/>
            <person name="Barry K.W."/>
            <person name="Bonito G."/>
            <person name="Buee M."/>
            <person name="Carver A."/>
            <person name="Chen C."/>
            <person name="Cichocki N."/>
            <person name="Clum A."/>
            <person name="Culley D."/>
            <person name="Crous P.W."/>
            <person name="Fauchery L."/>
            <person name="Girlanda M."/>
            <person name="Hayes R."/>
            <person name="Keri Z."/>
            <person name="Labutti K."/>
            <person name="Lipzen A."/>
            <person name="Lombard V."/>
            <person name="Magnuson J."/>
            <person name="Maillard F."/>
            <person name="Morin E."/>
            <person name="Murat C."/>
            <person name="Nolan M."/>
            <person name="Ohm R."/>
            <person name="Pangilinan J."/>
            <person name="Pereira M."/>
            <person name="Perotto S."/>
            <person name="Peter M."/>
            <person name="Riley R."/>
            <person name="Sitrit Y."/>
            <person name="Stielow B."/>
            <person name="Szollosi G."/>
            <person name="Zifcakova L."/>
            <person name="Stursova M."/>
            <person name="Spatafora J.W."/>
            <person name="Tedersoo L."/>
            <person name="Vaario L.-M."/>
            <person name="Yamada A."/>
            <person name="Yan M."/>
            <person name="Wang P."/>
            <person name="Xu J."/>
            <person name="Bruns T."/>
            <person name="Baldrian P."/>
            <person name="Vilgalys R."/>
            <person name="Henrissat B."/>
            <person name="Grigoriev I.V."/>
            <person name="Hibbett D."/>
            <person name="Nagy L.G."/>
            <person name="Martin F.M."/>
        </authorList>
    </citation>
    <scope>NUCLEOTIDE SEQUENCE</scope>
    <source>
        <strain evidence="1">UH-Tt-Lm1</strain>
    </source>
</reference>
<organism evidence="1 2">
    <name type="scientific">Thelephora terrestris</name>
    <dbReference type="NCBI Taxonomy" id="56493"/>
    <lineage>
        <taxon>Eukaryota</taxon>
        <taxon>Fungi</taxon>
        <taxon>Dikarya</taxon>
        <taxon>Basidiomycota</taxon>
        <taxon>Agaricomycotina</taxon>
        <taxon>Agaricomycetes</taxon>
        <taxon>Thelephorales</taxon>
        <taxon>Thelephoraceae</taxon>
        <taxon>Thelephora</taxon>
    </lineage>
</organism>
<accession>A0A9P6L110</accession>
<reference evidence="1" key="1">
    <citation type="journal article" date="2020" name="Nat. Commun.">
        <title>Large-scale genome sequencing of mycorrhizal fungi provides insights into the early evolution of symbiotic traits.</title>
        <authorList>
            <person name="Miyauchi S."/>
            <person name="Kiss E."/>
            <person name="Kuo A."/>
            <person name="Drula E."/>
            <person name="Kohler A."/>
            <person name="Sanchez-Garcia M."/>
            <person name="Morin E."/>
            <person name="Andreopoulos B."/>
            <person name="Barry K.W."/>
            <person name="Bonito G."/>
            <person name="Buee M."/>
            <person name="Carver A."/>
            <person name="Chen C."/>
            <person name="Cichocki N."/>
            <person name="Clum A."/>
            <person name="Culley D."/>
            <person name="Crous P.W."/>
            <person name="Fauchery L."/>
            <person name="Girlanda M."/>
            <person name="Hayes R.D."/>
            <person name="Keri Z."/>
            <person name="LaButti K."/>
            <person name="Lipzen A."/>
            <person name="Lombard V."/>
            <person name="Magnuson J."/>
            <person name="Maillard F."/>
            <person name="Murat C."/>
            <person name="Nolan M."/>
            <person name="Ohm R.A."/>
            <person name="Pangilinan J."/>
            <person name="Pereira M.F."/>
            <person name="Perotto S."/>
            <person name="Peter M."/>
            <person name="Pfister S."/>
            <person name="Riley R."/>
            <person name="Sitrit Y."/>
            <person name="Stielow J.B."/>
            <person name="Szollosi G."/>
            <person name="Zifcakova L."/>
            <person name="Stursova M."/>
            <person name="Spatafora J.W."/>
            <person name="Tedersoo L."/>
            <person name="Vaario L.M."/>
            <person name="Yamada A."/>
            <person name="Yan M."/>
            <person name="Wang P."/>
            <person name="Xu J."/>
            <person name="Bruns T."/>
            <person name="Baldrian P."/>
            <person name="Vilgalys R."/>
            <person name="Dunand C."/>
            <person name="Henrissat B."/>
            <person name="Grigoriev I.V."/>
            <person name="Hibbett D."/>
            <person name="Nagy L.G."/>
            <person name="Martin F.M."/>
        </authorList>
    </citation>
    <scope>NUCLEOTIDE SEQUENCE</scope>
    <source>
        <strain evidence="1">UH-Tt-Lm1</strain>
    </source>
</reference>
<dbReference type="AlphaFoldDB" id="A0A9P6L110"/>
<evidence type="ECO:0000313" key="1">
    <source>
        <dbReference type="EMBL" id="KAF9777647.1"/>
    </source>
</evidence>
<name>A0A9P6L110_9AGAM</name>
<protein>
    <submittedName>
        <fullName evidence="1">Uncharacterized protein</fullName>
    </submittedName>
</protein>
<gene>
    <name evidence="1" type="ORF">BJ322DRAFT_1095923</name>
</gene>
<dbReference type="Proteomes" id="UP000736335">
    <property type="component" value="Unassembled WGS sequence"/>
</dbReference>
<keyword evidence="2" id="KW-1185">Reference proteome</keyword>